<dbReference type="OrthoDB" id="28455at2759"/>
<sequence>MDVTAALEAHKTKFKPTTVEKDVPVDLDLHHMAAFDNNALDEKKLKSSARDAYLLEVARDATQVLVNEIFALPTSSTDEGVMAELPKAPTTVLPREKPIPKPKEKTRWEAFAEAKGIKKRTKRDRMVLDEETEEYKPRWGYGRARAEGGDERDWLIEVPADADPMEDQFAKSRADKKERVEKNRKRQRRNEEEAVAKAAKSAAARAKRPRQARR</sequence>
<dbReference type="GO" id="GO:0005730">
    <property type="term" value="C:nucleolus"/>
    <property type="evidence" value="ECO:0007669"/>
    <property type="project" value="TreeGrafter"/>
</dbReference>
<gene>
    <name evidence="7" type="ORF">BJ554DRAFT_2262</name>
</gene>
<evidence type="ECO:0000313" key="7">
    <source>
        <dbReference type="EMBL" id="KAG5457667.1"/>
    </source>
</evidence>
<dbReference type="PANTHER" id="PTHR17602">
    <property type="entry name" value="RIBOSOME BIOGENESIS REGULATORY PROTEIN"/>
    <property type="match status" value="1"/>
</dbReference>
<evidence type="ECO:0000256" key="1">
    <source>
        <dbReference type="ARBA" id="ARBA00004123"/>
    </source>
</evidence>
<comment type="caution">
    <text evidence="7">The sequence shown here is derived from an EMBL/GenBank/DDBJ whole genome shotgun (WGS) entry which is preliminary data.</text>
</comment>
<feature type="compositionally biased region" description="Basic and acidic residues" evidence="6">
    <location>
        <begin position="168"/>
        <end position="181"/>
    </location>
</feature>
<evidence type="ECO:0000256" key="5">
    <source>
        <dbReference type="RuleBase" id="RU364132"/>
    </source>
</evidence>
<evidence type="ECO:0000313" key="8">
    <source>
        <dbReference type="Proteomes" id="UP000673691"/>
    </source>
</evidence>
<comment type="similarity">
    <text evidence="2 5">Belongs to the RRS1 family.</text>
</comment>
<comment type="function">
    <text evidence="5">Involved in ribosomal large subunit assembly.</text>
</comment>
<dbReference type="PANTHER" id="PTHR17602:SF4">
    <property type="entry name" value="RIBOSOME BIOGENESIS REGULATORY PROTEIN HOMOLOG"/>
    <property type="match status" value="1"/>
</dbReference>
<name>A0A8H7ZR54_9FUNG</name>
<organism evidence="7 8">
    <name type="scientific">Olpidium bornovanus</name>
    <dbReference type="NCBI Taxonomy" id="278681"/>
    <lineage>
        <taxon>Eukaryota</taxon>
        <taxon>Fungi</taxon>
        <taxon>Fungi incertae sedis</taxon>
        <taxon>Olpidiomycota</taxon>
        <taxon>Olpidiomycotina</taxon>
        <taxon>Olpidiomycetes</taxon>
        <taxon>Olpidiales</taxon>
        <taxon>Olpidiaceae</taxon>
        <taxon>Olpidium</taxon>
    </lineage>
</organism>
<dbReference type="GO" id="GO:0042273">
    <property type="term" value="P:ribosomal large subunit biogenesis"/>
    <property type="evidence" value="ECO:0007669"/>
    <property type="project" value="TreeGrafter"/>
</dbReference>
<protein>
    <recommendedName>
        <fullName evidence="5">Ribosome biogenesis regulatory protein</fullName>
    </recommendedName>
</protein>
<dbReference type="Pfam" id="PF04939">
    <property type="entry name" value="RRS1"/>
    <property type="match status" value="1"/>
</dbReference>
<keyword evidence="8" id="KW-1185">Reference proteome</keyword>
<keyword evidence="3 5" id="KW-0690">Ribosome biogenesis</keyword>
<dbReference type="GO" id="GO:0000447">
    <property type="term" value="P:endonucleolytic cleavage in ITS1 to separate SSU-rRNA from 5.8S rRNA and LSU-rRNA from tricistronic rRNA transcript (SSU-rRNA, 5.8S rRNA, LSU-rRNA)"/>
    <property type="evidence" value="ECO:0007669"/>
    <property type="project" value="TreeGrafter"/>
</dbReference>
<dbReference type="GO" id="GO:0030687">
    <property type="term" value="C:preribosome, large subunit precursor"/>
    <property type="evidence" value="ECO:0007669"/>
    <property type="project" value="TreeGrafter"/>
</dbReference>
<keyword evidence="4 5" id="KW-0539">Nucleus</keyword>
<evidence type="ECO:0000256" key="2">
    <source>
        <dbReference type="ARBA" id="ARBA00010077"/>
    </source>
</evidence>
<feature type="compositionally biased region" description="Basic residues" evidence="6">
    <location>
        <begin position="205"/>
        <end position="214"/>
    </location>
</feature>
<reference evidence="7 8" key="1">
    <citation type="journal article" name="Sci. Rep.">
        <title>Genome-scale phylogenetic analyses confirm Olpidium as the closest living zoosporic fungus to the non-flagellated, terrestrial fungi.</title>
        <authorList>
            <person name="Chang Y."/>
            <person name="Rochon D."/>
            <person name="Sekimoto S."/>
            <person name="Wang Y."/>
            <person name="Chovatia M."/>
            <person name="Sandor L."/>
            <person name="Salamov A."/>
            <person name="Grigoriev I.V."/>
            <person name="Stajich J.E."/>
            <person name="Spatafora J.W."/>
        </authorList>
    </citation>
    <scope>NUCLEOTIDE SEQUENCE [LARGE SCALE GENOMIC DNA]</scope>
    <source>
        <strain evidence="7">S191</strain>
    </source>
</reference>
<proteinExistence type="inferred from homology"/>
<evidence type="ECO:0000256" key="3">
    <source>
        <dbReference type="ARBA" id="ARBA00022517"/>
    </source>
</evidence>
<accession>A0A8H7ZR54</accession>
<dbReference type="InterPro" id="IPR007023">
    <property type="entry name" value="Ribosom_reg"/>
</dbReference>
<dbReference type="EMBL" id="JAEFCI010009700">
    <property type="protein sequence ID" value="KAG5457667.1"/>
    <property type="molecule type" value="Genomic_DNA"/>
</dbReference>
<evidence type="ECO:0000256" key="4">
    <source>
        <dbReference type="ARBA" id="ARBA00023242"/>
    </source>
</evidence>
<dbReference type="AlphaFoldDB" id="A0A8H7ZR54"/>
<comment type="subcellular location">
    <subcellularLocation>
        <location evidence="1 5">Nucleus</location>
    </subcellularLocation>
</comment>
<evidence type="ECO:0000256" key="6">
    <source>
        <dbReference type="SAM" id="MobiDB-lite"/>
    </source>
</evidence>
<dbReference type="Proteomes" id="UP000673691">
    <property type="component" value="Unassembled WGS sequence"/>
</dbReference>
<feature type="region of interest" description="Disordered" evidence="6">
    <location>
        <begin position="159"/>
        <end position="214"/>
    </location>
</feature>